<organism evidence="1 2">
    <name type="scientific">Triticum urartu</name>
    <name type="common">Red wild einkorn</name>
    <name type="synonym">Crithodium urartu</name>
    <dbReference type="NCBI Taxonomy" id="4572"/>
    <lineage>
        <taxon>Eukaryota</taxon>
        <taxon>Viridiplantae</taxon>
        <taxon>Streptophyta</taxon>
        <taxon>Embryophyta</taxon>
        <taxon>Tracheophyta</taxon>
        <taxon>Spermatophyta</taxon>
        <taxon>Magnoliopsida</taxon>
        <taxon>Liliopsida</taxon>
        <taxon>Poales</taxon>
        <taxon>Poaceae</taxon>
        <taxon>BOP clade</taxon>
        <taxon>Pooideae</taxon>
        <taxon>Triticodae</taxon>
        <taxon>Triticeae</taxon>
        <taxon>Triticinae</taxon>
        <taxon>Triticum</taxon>
    </lineage>
</organism>
<sequence length="227" mass="26126">MDEKYRALFDAISKQAGNSRPETEAKEEIHPLQMPHVKLEGAENYSSWAEHAETILISRNLEGYILGTMEKPMEKNSKEAQKWKAIIALVRAWLLSSISSQIAKQVERIKEASEIWRLLKGTYSGVGNEMLACRIQKELQELGQGEKTVVEYVSELKRLWSDLDYYDPVEMKCGKCVEKHSKWTERRRVRDFLNGLHPKFENRRAALYGSEKLPSLEQAIAAIISEE</sequence>
<accession>A0A8R7TK02</accession>
<dbReference type="Gramene" id="TuG1812G0200003888.01.T01">
    <property type="protein sequence ID" value="TuG1812G0200003888.01.T01.cds397460"/>
    <property type="gene ID" value="TuG1812G0200003888.01"/>
</dbReference>
<dbReference type="AlphaFoldDB" id="A0A8R7TK02"/>
<protein>
    <recommendedName>
        <fullName evidence="3">Retrotransposon gag domain-containing protein</fullName>
    </recommendedName>
</protein>
<proteinExistence type="predicted"/>
<reference evidence="2" key="1">
    <citation type="journal article" date="2013" name="Nature">
        <title>Draft genome of the wheat A-genome progenitor Triticum urartu.</title>
        <authorList>
            <person name="Ling H.Q."/>
            <person name="Zhao S."/>
            <person name="Liu D."/>
            <person name="Wang J."/>
            <person name="Sun H."/>
            <person name="Zhang C."/>
            <person name="Fan H."/>
            <person name="Li D."/>
            <person name="Dong L."/>
            <person name="Tao Y."/>
            <person name="Gao C."/>
            <person name="Wu H."/>
            <person name="Li Y."/>
            <person name="Cui Y."/>
            <person name="Guo X."/>
            <person name="Zheng S."/>
            <person name="Wang B."/>
            <person name="Yu K."/>
            <person name="Liang Q."/>
            <person name="Yang W."/>
            <person name="Lou X."/>
            <person name="Chen J."/>
            <person name="Feng M."/>
            <person name="Jian J."/>
            <person name="Zhang X."/>
            <person name="Luo G."/>
            <person name="Jiang Y."/>
            <person name="Liu J."/>
            <person name="Wang Z."/>
            <person name="Sha Y."/>
            <person name="Zhang B."/>
            <person name="Wu H."/>
            <person name="Tang D."/>
            <person name="Shen Q."/>
            <person name="Xue P."/>
            <person name="Zou S."/>
            <person name="Wang X."/>
            <person name="Liu X."/>
            <person name="Wang F."/>
            <person name="Yang Y."/>
            <person name="An X."/>
            <person name="Dong Z."/>
            <person name="Zhang K."/>
            <person name="Zhang X."/>
            <person name="Luo M.C."/>
            <person name="Dvorak J."/>
            <person name="Tong Y."/>
            <person name="Wang J."/>
            <person name="Yang H."/>
            <person name="Li Z."/>
            <person name="Wang D."/>
            <person name="Zhang A."/>
            <person name="Wang J."/>
        </authorList>
    </citation>
    <scope>NUCLEOTIDE SEQUENCE</scope>
    <source>
        <strain evidence="2">cv. G1812</strain>
    </source>
</reference>
<evidence type="ECO:0000313" key="1">
    <source>
        <dbReference type="EnsemblPlants" id="TuG1812G0200003888.01.T01.cds397460"/>
    </source>
</evidence>
<reference evidence="1" key="2">
    <citation type="submission" date="2018-03" db="EMBL/GenBank/DDBJ databases">
        <title>The Triticum urartu genome reveals the dynamic nature of wheat genome evolution.</title>
        <authorList>
            <person name="Ling H."/>
            <person name="Ma B."/>
            <person name="Shi X."/>
            <person name="Liu H."/>
            <person name="Dong L."/>
            <person name="Sun H."/>
            <person name="Cao Y."/>
            <person name="Gao Q."/>
            <person name="Zheng S."/>
            <person name="Li Y."/>
            <person name="Yu Y."/>
            <person name="Du H."/>
            <person name="Qi M."/>
            <person name="Li Y."/>
            <person name="Yu H."/>
            <person name="Cui Y."/>
            <person name="Wang N."/>
            <person name="Chen C."/>
            <person name="Wu H."/>
            <person name="Zhao Y."/>
            <person name="Zhang J."/>
            <person name="Li Y."/>
            <person name="Zhou W."/>
            <person name="Zhang B."/>
            <person name="Hu W."/>
            <person name="Eijk M."/>
            <person name="Tang J."/>
            <person name="Witsenboer H."/>
            <person name="Zhao S."/>
            <person name="Li Z."/>
            <person name="Zhang A."/>
            <person name="Wang D."/>
            <person name="Liang C."/>
        </authorList>
    </citation>
    <scope>NUCLEOTIDE SEQUENCE [LARGE SCALE GENOMIC DNA]</scope>
    <source>
        <strain evidence="1">cv. G1812</strain>
    </source>
</reference>
<dbReference type="PANTHER" id="PTHR37610:SF40">
    <property type="entry name" value="OS01G0909600 PROTEIN"/>
    <property type="match status" value="1"/>
</dbReference>
<dbReference type="EnsemblPlants" id="TuG1812G0200003888.01.T01">
    <property type="protein sequence ID" value="TuG1812G0200003888.01.T01.cds397460"/>
    <property type="gene ID" value="TuG1812G0200003888.01"/>
</dbReference>
<dbReference type="Pfam" id="PF14223">
    <property type="entry name" value="Retrotran_gag_2"/>
    <property type="match status" value="1"/>
</dbReference>
<dbReference type="Proteomes" id="UP000015106">
    <property type="component" value="Chromosome 2"/>
</dbReference>
<dbReference type="PANTHER" id="PTHR37610">
    <property type="entry name" value="CCHC-TYPE DOMAIN-CONTAINING PROTEIN"/>
    <property type="match status" value="1"/>
</dbReference>
<evidence type="ECO:0008006" key="3">
    <source>
        <dbReference type="Google" id="ProtNLM"/>
    </source>
</evidence>
<keyword evidence="2" id="KW-1185">Reference proteome</keyword>
<evidence type="ECO:0000313" key="2">
    <source>
        <dbReference type="Proteomes" id="UP000015106"/>
    </source>
</evidence>
<name>A0A8R7TK02_TRIUA</name>
<reference evidence="1" key="3">
    <citation type="submission" date="2022-06" db="UniProtKB">
        <authorList>
            <consortium name="EnsemblPlants"/>
        </authorList>
    </citation>
    <scope>IDENTIFICATION</scope>
</reference>